<dbReference type="Proteomes" id="UP000001861">
    <property type="component" value="Unassembled WGS sequence"/>
</dbReference>
<evidence type="ECO:0000313" key="2">
    <source>
        <dbReference type="EMBL" id="EAU82528.2"/>
    </source>
</evidence>
<organism evidence="2 3">
    <name type="scientific">Coprinopsis cinerea (strain Okayama-7 / 130 / ATCC MYA-4618 / FGSC 9003)</name>
    <name type="common">Inky cap fungus</name>
    <name type="synonym">Hormographiella aspergillata</name>
    <dbReference type="NCBI Taxonomy" id="240176"/>
    <lineage>
        <taxon>Eukaryota</taxon>
        <taxon>Fungi</taxon>
        <taxon>Dikarya</taxon>
        <taxon>Basidiomycota</taxon>
        <taxon>Agaricomycotina</taxon>
        <taxon>Agaricomycetes</taxon>
        <taxon>Agaricomycetidae</taxon>
        <taxon>Agaricales</taxon>
        <taxon>Agaricineae</taxon>
        <taxon>Psathyrellaceae</taxon>
        <taxon>Coprinopsis</taxon>
    </lineage>
</organism>
<protein>
    <submittedName>
        <fullName evidence="2">Uncharacterized protein</fullName>
    </submittedName>
</protein>
<accession>A8P710</accession>
<evidence type="ECO:0000313" key="3">
    <source>
        <dbReference type="Proteomes" id="UP000001861"/>
    </source>
</evidence>
<dbReference type="GeneID" id="6015882"/>
<comment type="caution">
    <text evidence="2">The sequence shown here is derived from an EMBL/GenBank/DDBJ whole genome shotgun (WGS) entry which is preliminary data.</text>
</comment>
<sequence length="213" mass="23736">MPLFERAENVTVNDGEFVDSSVYYITHHHHHRHYYQCPWSGQCVPRRDVEGSRGQGSRSADSAQRGMPALARFDDDGRLIELGSTTVELYTIDERSEPDEQVPAEIPGREGVESDEEDDDDDDVHSTWALRQHEARRRRRGAHPQSQSQLDDDDQGSIVNYGLGAVSTIRGTTVEGPGGHSHVHDLGEIQPRDLIYLARIGCFVSQSGLSTAD</sequence>
<dbReference type="RefSeq" id="XP_001839265.2">
    <property type="nucleotide sequence ID" value="XM_001839213.2"/>
</dbReference>
<feature type="compositionally biased region" description="Acidic residues" evidence="1">
    <location>
        <begin position="113"/>
        <end position="123"/>
    </location>
</feature>
<proteinExistence type="predicted"/>
<reference evidence="2 3" key="1">
    <citation type="journal article" date="2010" name="Proc. Natl. Acad. Sci. U.S.A.">
        <title>Insights into evolution of multicellular fungi from the assembled chromosomes of the mushroom Coprinopsis cinerea (Coprinus cinereus).</title>
        <authorList>
            <person name="Stajich J.E."/>
            <person name="Wilke S.K."/>
            <person name="Ahren D."/>
            <person name="Au C.H."/>
            <person name="Birren B.W."/>
            <person name="Borodovsky M."/>
            <person name="Burns C."/>
            <person name="Canback B."/>
            <person name="Casselton L.A."/>
            <person name="Cheng C.K."/>
            <person name="Deng J."/>
            <person name="Dietrich F.S."/>
            <person name="Fargo D.C."/>
            <person name="Farman M.L."/>
            <person name="Gathman A.C."/>
            <person name="Goldberg J."/>
            <person name="Guigo R."/>
            <person name="Hoegger P.J."/>
            <person name="Hooker J.B."/>
            <person name="Huggins A."/>
            <person name="James T.Y."/>
            <person name="Kamada T."/>
            <person name="Kilaru S."/>
            <person name="Kodira C."/>
            <person name="Kues U."/>
            <person name="Kupfer D."/>
            <person name="Kwan H.S."/>
            <person name="Lomsadze A."/>
            <person name="Li W."/>
            <person name="Lilly W.W."/>
            <person name="Ma L.J."/>
            <person name="Mackey A.J."/>
            <person name="Manning G."/>
            <person name="Martin F."/>
            <person name="Muraguchi H."/>
            <person name="Natvig D.O."/>
            <person name="Palmerini H."/>
            <person name="Ramesh M.A."/>
            <person name="Rehmeyer C.J."/>
            <person name="Roe B.A."/>
            <person name="Shenoy N."/>
            <person name="Stanke M."/>
            <person name="Ter-Hovhannisyan V."/>
            <person name="Tunlid A."/>
            <person name="Velagapudi R."/>
            <person name="Vision T.J."/>
            <person name="Zeng Q."/>
            <person name="Zolan M.E."/>
            <person name="Pukkila P.J."/>
        </authorList>
    </citation>
    <scope>NUCLEOTIDE SEQUENCE [LARGE SCALE GENOMIC DNA]</scope>
    <source>
        <strain evidence="3">Okayama-7 / 130 / ATCC MYA-4618 / FGSC 9003</strain>
    </source>
</reference>
<dbReference type="HOGENOM" id="CLU_1294340_0_0_1"/>
<feature type="region of interest" description="Disordered" evidence="1">
    <location>
        <begin position="90"/>
        <end position="158"/>
    </location>
</feature>
<dbReference type="InParanoid" id="A8P710"/>
<gene>
    <name evidence="2" type="ORF">CC1G_10987</name>
</gene>
<keyword evidence="3" id="KW-1185">Reference proteome</keyword>
<evidence type="ECO:0000256" key="1">
    <source>
        <dbReference type="SAM" id="MobiDB-lite"/>
    </source>
</evidence>
<dbReference type="VEuPathDB" id="FungiDB:CC1G_10987"/>
<dbReference type="AlphaFoldDB" id="A8P710"/>
<dbReference type="KEGG" id="cci:CC1G_10987"/>
<dbReference type="EMBL" id="AACS02000005">
    <property type="protein sequence ID" value="EAU82528.2"/>
    <property type="molecule type" value="Genomic_DNA"/>
</dbReference>
<feature type="region of interest" description="Disordered" evidence="1">
    <location>
        <begin position="47"/>
        <end position="72"/>
    </location>
</feature>
<name>A8P710_COPC7</name>